<reference evidence="2" key="1">
    <citation type="submission" date="2013-01" db="EMBL/GenBank/DDBJ databases">
        <title>Draft Genome Sequence of a Mulberry Tree, Morus notabilis C.K. Schneid.</title>
        <authorList>
            <person name="He N."/>
            <person name="Zhao S."/>
        </authorList>
    </citation>
    <scope>NUCLEOTIDE SEQUENCE</scope>
</reference>
<evidence type="ECO:0000313" key="1">
    <source>
        <dbReference type="EMBL" id="EXC21108.1"/>
    </source>
</evidence>
<name>W9SC78_9ROSA</name>
<dbReference type="STRING" id="981085.W9SC78"/>
<gene>
    <name evidence="1" type="ORF">L484_017120</name>
</gene>
<dbReference type="EMBL" id="KE345934">
    <property type="protein sequence ID" value="EXC21108.1"/>
    <property type="molecule type" value="Genomic_DNA"/>
</dbReference>
<dbReference type="Proteomes" id="UP000030645">
    <property type="component" value="Unassembled WGS sequence"/>
</dbReference>
<protein>
    <submittedName>
        <fullName evidence="1">Uncharacterized protein</fullName>
    </submittedName>
</protein>
<proteinExistence type="predicted"/>
<accession>W9SC78</accession>
<dbReference type="AlphaFoldDB" id="W9SC78"/>
<sequence length="61" mass="6738">MVDGSSGAQAVFSALDNAKTQLYHFKAIVIAGMGFFTDAYDLAHRPPLLPKPDQKRPRYTI</sequence>
<organism evidence="1 2">
    <name type="scientific">Morus notabilis</name>
    <dbReference type="NCBI Taxonomy" id="981085"/>
    <lineage>
        <taxon>Eukaryota</taxon>
        <taxon>Viridiplantae</taxon>
        <taxon>Streptophyta</taxon>
        <taxon>Embryophyta</taxon>
        <taxon>Tracheophyta</taxon>
        <taxon>Spermatophyta</taxon>
        <taxon>Magnoliopsida</taxon>
        <taxon>eudicotyledons</taxon>
        <taxon>Gunneridae</taxon>
        <taxon>Pentapetalae</taxon>
        <taxon>rosids</taxon>
        <taxon>fabids</taxon>
        <taxon>Rosales</taxon>
        <taxon>Moraceae</taxon>
        <taxon>Moreae</taxon>
        <taxon>Morus</taxon>
    </lineage>
</organism>
<evidence type="ECO:0000313" key="2">
    <source>
        <dbReference type="Proteomes" id="UP000030645"/>
    </source>
</evidence>
<keyword evidence="2" id="KW-1185">Reference proteome</keyword>